<dbReference type="Proteomes" id="UP000077755">
    <property type="component" value="Chromosome 5"/>
</dbReference>
<sequence length="270" mass="31280">MRRPGQYGDPGGNAYVSGQMQHIAGRRMEQKINNYQGRPESLTSEKEHSYEASIADGNWRWERDGSSNVLNEGQAADAPISYHQGRKSDPRMLLERQDNNDPRSNPGEEDMDIGYEDKPVLQTFEGLQQRFLDEITKLAKEQNDAEDAENARHRESINNINSKYLEQLGALRARHATRRDEFLKRETQVRQQQYQKMVLDHYPDSGTGYSDPNGYPISHPGAESLRGYSTERYDSYRERTRFPGGYRDYGLEPRSQFHGHRVHEASSRYY</sequence>
<keyword evidence="3" id="KW-1185">Reference proteome</keyword>
<protein>
    <submittedName>
        <fullName evidence="2">Uncharacterized protein</fullName>
    </submittedName>
</protein>
<gene>
    <name evidence="2" type="ORF">DCAR_0520839</name>
</gene>
<dbReference type="PANTHER" id="PTHR34210">
    <property type="entry name" value="OS01G0252900 PROTEIN"/>
    <property type="match status" value="1"/>
</dbReference>
<dbReference type="AlphaFoldDB" id="A0A164YV37"/>
<feature type="compositionally biased region" description="Basic and acidic residues" evidence="1">
    <location>
        <begin position="86"/>
        <end position="101"/>
    </location>
</feature>
<dbReference type="PANTHER" id="PTHR34210:SF1">
    <property type="entry name" value="OS03G0274700 PROTEIN"/>
    <property type="match status" value="1"/>
</dbReference>
<dbReference type="OMA" id="DNNYPGR"/>
<organism evidence="2 3">
    <name type="scientific">Daucus carota subsp. sativus</name>
    <name type="common">Carrot</name>
    <dbReference type="NCBI Taxonomy" id="79200"/>
    <lineage>
        <taxon>Eukaryota</taxon>
        <taxon>Viridiplantae</taxon>
        <taxon>Streptophyta</taxon>
        <taxon>Embryophyta</taxon>
        <taxon>Tracheophyta</taxon>
        <taxon>Spermatophyta</taxon>
        <taxon>Magnoliopsida</taxon>
        <taxon>eudicotyledons</taxon>
        <taxon>Gunneridae</taxon>
        <taxon>Pentapetalae</taxon>
        <taxon>asterids</taxon>
        <taxon>campanulids</taxon>
        <taxon>Apiales</taxon>
        <taxon>Apiaceae</taxon>
        <taxon>Apioideae</taxon>
        <taxon>Scandiceae</taxon>
        <taxon>Daucinae</taxon>
        <taxon>Daucus</taxon>
        <taxon>Daucus sect. Daucus</taxon>
    </lineage>
</organism>
<dbReference type="KEGG" id="dcr:108220496"/>
<feature type="region of interest" description="Disordered" evidence="1">
    <location>
        <begin position="203"/>
        <end position="228"/>
    </location>
</feature>
<dbReference type="OrthoDB" id="1899623at2759"/>
<evidence type="ECO:0000313" key="2">
    <source>
        <dbReference type="EMBL" id="WOH01455.1"/>
    </source>
</evidence>
<dbReference type="Gramene" id="KZM94965">
    <property type="protein sequence ID" value="KZM94965"/>
    <property type="gene ID" value="DCAR_018207"/>
</dbReference>
<feature type="region of interest" description="Disordered" evidence="1">
    <location>
        <begin position="27"/>
        <end position="113"/>
    </location>
</feature>
<evidence type="ECO:0000313" key="3">
    <source>
        <dbReference type="Proteomes" id="UP000077755"/>
    </source>
</evidence>
<name>A0A164YV37_DAUCS</name>
<accession>A0A164YV37</accession>
<reference evidence="2" key="1">
    <citation type="journal article" date="2016" name="Nat. Genet.">
        <title>A high-quality carrot genome assembly provides new insights into carotenoid accumulation and asterid genome evolution.</title>
        <authorList>
            <person name="Iorizzo M."/>
            <person name="Ellison S."/>
            <person name="Senalik D."/>
            <person name="Zeng P."/>
            <person name="Satapoomin P."/>
            <person name="Huang J."/>
            <person name="Bowman M."/>
            <person name="Iovene M."/>
            <person name="Sanseverino W."/>
            <person name="Cavagnaro P."/>
            <person name="Yildiz M."/>
            <person name="Macko-Podgorni A."/>
            <person name="Moranska E."/>
            <person name="Grzebelus E."/>
            <person name="Grzebelus D."/>
            <person name="Ashrafi H."/>
            <person name="Zheng Z."/>
            <person name="Cheng S."/>
            <person name="Spooner D."/>
            <person name="Van Deynze A."/>
            <person name="Simon P."/>
        </authorList>
    </citation>
    <scope>NUCLEOTIDE SEQUENCE</scope>
    <source>
        <tissue evidence="2">Leaf</tissue>
    </source>
</reference>
<reference evidence="2" key="2">
    <citation type="submission" date="2022-03" db="EMBL/GenBank/DDBJ databases">
        <title>Draft title - Genomic analysis of global carrot germplasm unveils the trajectory of domestication and the origin of high carotenoid orange carrot.</title>
        <authorList>
            <person name="Iorizzo M."/>
            <person name="Ellison S."/>
            <person name="Senalik D."/>
            <person name="Macko-Podgorni A."/>
            <person name="Grzebelus D."/>
            <person name="Bostan H."/>
            <person name="Rolling W."/>
            <person name="Curaba J."/>
            <person name="Simon P."/>
        </authorList>
    </citation>
    <scope>NUCLEOTIDE SEQUENCE</scope>
    <source>
        <tissue evidence="2">Leaf</tissue>
    </source>
</reference>
<proteinExistence type="predicted"/>
<dbReference type="EMBL" id="CP093347">
    <property type="protein sequence ID" value="WOH01455.1"/>
    <property type="molecule type" value="Genomic_DNA"/>
</dbReference>
<evidence type="ECO:0000256" key="1">
    <source>
        <dbReference type="SAM" id="MobiDB-lite"/>
    </source>
</evidence>